<dbReference type="InterPro" id="IPR036036">
    <property type="entry name" value="SOCS_box-like_dom_sf"/>
</dbReference>
<feature type="repeat" description="ANK" evidence="3">
    <location>
        <begin position="240"/>
        <end position="272"/>
    </location>
</feature>
<proteinExistence type="predicted"/>
<dbReference type="PROSITE" id="PS50225">
    <property type="entry name" value="SOCS"/>
    <property type="match status" value="1"/>
</dbReference>
<dbReference type="SUPFAM" id="SSF158235">
    <property type="entry name" value="SOCS box-like"/>
    <property type="match status" value="1"/>
</dbReference>
<evidence type="ECO:0000313" key="6">
    <source>
        <dbReference type="Proteomes" id="UP001209878"/>
    </source>
</evidence>
<dbReference type="Pfam" id="PF12796">
    <property type="entry name" value="Ank_2"/>
    <property type="match status" value="5"/>
</dbReference>
<feature type="repeat" description="ANK" evidence="3">
    <location>
        <begin position="273"/>
        <end position="305"/>
    </location>
</feature>
<dbReference type="Pfam" id="PF07525">
    <property type="entry name" value="SOCS_box"/>
    <property type="match status" value="1"/>
</dbReference>
<organism evidence="5 6">
    <name type="scientific">Ridgeia piscesae</name>
    <name type="common">Tubeworm</name>
    <dbReference type="NCBI Taxonomy" id="27915"/>
    <lineage>
        <taxon>Eukaryota</taxon>
        <taxon>Metazoa</taxon>
        <taxon>Spiralia</taxon>
        <taxon>Lophotrochozoa</taxon>
        <taxon>Annelida</taxon>
        <taxon>Polychaeta</taxon>
        <taxon>Sedentaria</taxon>
        <taxon>Canalipalpata</taxon>
        <taxon>Sabellida</taxon>
        <taxon>Siboglinidae</taxon>
        <taxon>Ridgeia</taxon>
    </lineage>
</organism>
<feature type="repeat" description="ANK" evidence="3">
    <location>
        <begin position="440"/>
        <end position="473"/>
    </location>
</feature>
<keyword evidence="1" id="KW-0677">Repeat</keyword>
<feature type="repeat" description="ANK" evidence="3">
    <location>
        <begin position="575"/>
        <end position="607"/>
    </location>
</feature>
<dbReference type="EMBL" id="JAODUO010001247">
    <property type="protein sequence ID" value="KAK2168068.1"/>
    <property type="molecule type" value="Genomic_DNA"/>
</dbReference>
<comment type="caution">
    <text evidence="5">The sequence shown here is derived from an EMBL/GenBank/DDBJ whole genome shotgun (WGS) entry which is preliminary data.</text>
</comment>
<dbReference type="Gene3D" id="1.10.750.20">
    <property type="entry name" value="SOCS box"/>
    <property type="match status" value="1"/>
</dbReference>
<reference evidence="5" key="1">
    <citation type="journal article" date="2023" name="Mol. Biol. Evol.">
        <title>Third-Generation Sequencing Reveals the Adaptive Role of the Epigenome in Three Deep-Sea Polychaetes.</title>
        <authorList>
            <person name="Perez M."/>
            <person name="Aroh O."/>
            <person name="Sun Y."/>
            <person name="Lan Y."/>
            <person name="Juniper S.K."/>
            <person name="Young C.R."/>
            <person name="Angers B."/>
            <person name="Qian P.Y."/>
        </authorList>
    </citation>
    <scope>NUCLEOTIDE SEQUENCE</scope>
    <source>
        <strain evidence="5">R07B-5</strain>
    </source>
</reference>
<dbReference type="PANTHER" id="PTHR24171">
    <property type="entry name" value="ANKYRIN REPEAT DOMAIN-CONTAINING PROTEIN 39-RELATED"/>
    <property type="match status" value="1"/>
</dbReference>
<feature type="repeat" description="ANK" evidence="3">
    <location>
        <begin position="507"/>
        <end position="539"/>
    </location>
</feature>
<feature type="repeat" description="ANK" evidence="3">
    <location>
        <begin position="115"/>
        <end position="147"/>
    </location>
</feature>
<gene>
    <name evidence="5" type="ORF">NP493_1247g00025</name>
</gene>
<dbReference type="PANTHER" id="PTHR24171:SF9">
    <property type="entry name" value="ANKYRIN REPEAT DOMAIN-CONTAINING PROTEIN 39"/>
    <property type="match status" value="1"/>
</dbReference>
<keyword evidence="6" id="KW-1185">Reference proteome</keyword>
<dbReference type="SMART" id="SM00969">
    <property type="entry name" value="SOCS_box"/>
    <property type="match status" value="1"/>
</dbReference>
<evidence type="ECO:0000256" key="3">
    <source>
        <dbReference type="PROSITE-ProRule" id="PRU00023"/>
    </source>
</evidence>
<dbReference type="SUPFAM" id="SSF48403">
    <property type="entry name" value="Ankyrin repeat"/>
    <property type="match status" value="2"/>
</dbReference>
<name>A0AAD9NGT8_RIDPI</name>
<feature type="repeat" description="ANK" evidence="3">
    <location>
        <begin position="82"/>
        <end position="114"/>
    </location>
</feature>
<keyword evidence="2 3" id="KW-0040">ANK repeat</keyword>
<evidence type="ECO:0000259" key="4">
    <source>
        <dbReference type="PROSITE" id="PS50225"/>
    </source>
</evidence>
<evidence type="ECO:0000256" key="1">
    <source>
        <dbReference type="ARBA" id="ARBA00022737"/>
    </source>
</evidence>
<feature type="domain" description="SOCS box" evidence="4">
    <location>
        <begin position="659"/>
        <end position="703"/>
    </location>
</feature>
<dbReference type="CDD" id="cd03716">
    <property type="entry name" value="SOCS_ASB_like"/>
    <property type="match status" value="1"/>
</dbReference>
<protein>
    <recommendedName>
        <fullName evidence="4">SOCS box domain-containing protein</fullName>
    </recommendedName>
</protein>
<dbReference type="PRINTS" id="PR01415">
    <property type="entry name" value="ANKYRIN"/>
</dbReference>
<evidence type="ECO:0000313" key="5">
    <source>
        <dbReference type="EMBL" id="KAK2168068.1"/>
    </source>
</evidence>
<dbReference type="InterPro" id="IPR002110">
    <property type="entry name" value="Ankyrin_rpt"/>
</dbReference>
<accession>A0AAD9NGT8</accession>
<dbReference type="PROSITE" id="PS50088">
    <property type="entry name" value="ANK_REPEAT"/>
    <property type="match status" value="11"/>
</dbReference>
<feature type="repeat" description="ANK" evidence="3">
    <location>
        <begin position="340"/>
        <end position="372"/>
    </location>
</feature>
<dbReference type="PROSITE" id="PS50297">
    <property type="entry name" value="ANK_REP_REGION"/>
    <property type="match status" value="7"/>
</dbReference>
<dbReference type="SMART" id="SM00248">
    <property type="entry name" value="ANK"/>
    <property type="match status" value="17"/>
</dbReference>
<sequence>MLGKLDTKIANEQSLNDVFEGVVEQVEVSSTVHQHGVSAEVSTGINVYDTDTFFLAVDSGCCHIVDACLKHGCDVNMKDVTTSDTALHKCARHGHVSVCRLLLEAGCNVNAKNSSGETALSLACERGCHNMVQWLIDRGADVNARSNDGVTPLLCAVSHSHVSVTTPVPSHVLGAHGNSSLSRQSHSCVVEQLLSQGQCDINARCTAEKTALHAAAETDSADIIRLLLASGASGAAVDSMGRTPLGLAAQLGHVSAVHALICCRSSINSTNNTGMTALHWAVAGRHIECVREILQADTDTGVSNVGTGNTALITAVEVECAEIVRLLILANCNVNAINWCEHSALHEAAERGLVNICELLLSGGAYIDMQTSAGDTALILATRRGHSGIVQLLIDSNCNVKMANGDHLTALHEAAMNGRVHITRMLLATTDIPIDQAEMEGDTPLILAAARDHCEVVAMLLAQRQCDPNRTNDMGRSALLEACEHGHTAVTSLLLRHGAGVNVYDSEGDSALILAAARGHCQVVDLLLRAGCDVSHVNRWGRNALHEACSIWSGPSSTVELLALSGINIDDVDDMGNTPLMLATLGCRSDIVRALLSTNCNVNKAGTTRVRPLEIAVVKESVEIMQMLYAAGCDMSGIDESTADTVSHHVAEWLQSVASRPQPLKQLCRATVRMALCGPTDHKVSVLPLPQQIKQYLLFADIDHLVVLPGAKVKTMTHADSSSGSDADTNNELDVEPLLVRDASF</sequence>
<feature type="repeat" description="ANK" evidence="3">
    <location>
        <begin position="207"/>
        <end position="239"/>
    </location>
</feature>
<feature type="repeat" description="ANK" evidence="3">
    <location>
        <begin position="373"/>
        <end position="405"/>
    </location>
</feature>
<dbReference type="Proteomes" id="UP001209878">
    <property type="component" value="Unassembled WGS sequence"/>
</dbReference>
<dbReference type="Gene3D" id="1.25.40.20">
    <property type="entry name" value="Ankyrin repeat-containing domain"/>
    <property type="match status" value="4"/>
</dbReference>
<dbReference type="InterPro" id="IPR001496">
    <property type="entry name" value="SOCS_box"/>
</dbReference>
<evidence type="ECO:0000256" key="2">
    <source>
        <dbReference type="ARBA" id="ARBA00023043"/>
    </source>
</evidence>
<dbReference type="Pfam" id="PF00023">
    <property type="entry name" value="Ank"/>
    <property type="match status" value="1"/>
</dbReference>
<dbReference type="AlphaFoldDB" id="A0AAD9NGT8"/>
<dbReference type="GO" id="GO:0035556">
    <property type="term" value="P:intracellular signal transduction"/>
    <property type="evidence" value="ECO:0007669"/>
    <property type="project" value="InterPro"/>
</dbReference>
<feature type="repeat" description="ANK" evidence="3">
    <location>
        <begin position="474"/>
        <end position="506"/>
    </location>
</feature>
<dbReference type="InterPro" id="IPR036770">
    <property type="entry name" value="Ankyrin_rpt-contain_sf"/>
</dbReference>